<sequence>MHIAPDQIYPRDEVVRADFVLKLGPGDWLAWWYCGIRKNYFDNAQPLVLVDFRQLVNGKVSGNSVLWPVPIALLSKFSVGSIWNDGESRQHVGYPVKEFDVSYDEGGWCVSSFEEAFDSGAKPPYPIGIHRLSNTYDKNKLLMFDLVQGGKLVVPCLEFYSRCYGRSSNLRRLLAADPWQDWQSPSSKFYAPLGEPEEPDVWKVKLRRQMANGDVIFLAHAKYDEYTARAARSINSQIQAQFQPSKASIAFIDVMPWHRGRARLKVAGIPFGDDGSFLALNIVGGSEPGGAPLHRLRDTIDASKSGAEGLGGFPIGGRRQVLSPDIVHVTADDSPDGGAETVEVWDTAFEVLGTSRVVHDSRHRKTARLAVPFATAESPHQYAAGDSHGGGKGIGHLSVVPLMDVPPNGVLRDTWSALLHLQKKYVIESVEWYSIEHGFQSQGEPKLIPLCAVPDDVAMRKSDRNWVYIDRQLRSILLASVVVRGLRVCFLEIERKMTARKIRPDLYVEREEALRGMVYVPKSADALTAWVAHMRERIPVERGIIRNLESTTFGWCKAFKHKPSEAPQVAGEASLLSGLEKLGVSLKLRKAAS</sequence>
<accession>A0A5E4ZT94</accession>
<protein>
    <submittedName>
        <fullName evidence="1">Uncharacterized protein</fullName>
    </submittedName>
</protein>
<dbReference type="RefSeq" id="WP_150624694.1">
    <property type="nucleotide sequence ID" value="NZ_CABPSQ010000002.1"/>
</dbReference>
<organism evidence="1 2">
    <name type="scientific">Pandoraea captiosa</name>
    <dbReference type="NCBI Taxonomy" id="2508302"/>
    <lineage>
        <taxon>Bacteria</taxon>
        <taxon>Pseudomonadati</taxon>
        <taxon>Pseudomonadota</taxon>
        <taxon>Betaproteobacteria</taxon>
        <taxon>Burkholderiales</taxon>
        <taxon>Burkholderiaceae</taxon>
        <taxon>Pandoraea</taxon>
    </lineage>
</organism>
<proteinExistence type="predicted"/>
<dbReference type="Proteomes" id="UP000414136">
    <property type="component" value="Unassembled WGS sequence"/>
</dbReference>
<name>A0A5E4ZT94_9BURK</name>
<dbReference type="OrthoDB" id="7028944at2"/>
<dbReference type="EMBL" id="CABPSQ010000002">
    <property type="protein sequence ID" value="VVE64581.1"/>
    <property type="molecule type" value="Genomic_DNA"/>
</dbReference>
<reference evidence="1 2" key="1">
    <citation type="submission" date="2019-08" db="EMBL/GenBank/DDBJ databases">
        <authorList>
            <person name="Peeters C."/>
        </authorList>
    </citation>
    <scope>NUCLEOTIDE SEQUENCE [LARGE SCALE GENOMIC DNA]</scope>
    <source>
        <strain evidence="1 2">LMG 31118</strain>
    </source>
</reference>
<gene>
    <name evidence="1" type="ORF">PCA31118_01653</name>
</gene>
<dbReference type="AlphaFoldDB" id="A0A5E4ZT94"/>
<keyword evidence="2" id="KW-1185">Reference proteome</keyword>
<evidence type="ECO:0000313" key="1">
    <source>
        <dbReference type="EMBL" id="VVE64581.1"/>
    </source>
</evidence>
<evidence type="ECO:0000313" key="2">
    <source>
        <dbReference type="Proteomes" id="UP000414136"/>
    </source>
</evidence>